<dbReference type="EMBL" id="CP018866">
    <property type="protein sequence ID" value="AST91193.1"/>
    <property type="molecule type" value="Genomic_DNA"/>
</dbReference>
<dbReference type="KEGG" id="bcoh:BC6307_07825"/>
<proteinExistence type="predicted"/>
<evidence type="ECO:0008006" key="3">
    <source>
        <dbReference type="Google" id="ProtNLM"/>
    </source>
</evidence>
<organism evidence="1 2">
    <name type="scientific">Sutcliffiella cohnii</name>
    <dbReference type="NCBI Taxonomy" id="33932"/>
    <lineage>
        <taxon>Bacteria</taxon>
        <taxon>Bacillati</taxon>
        <taxon>Bacillota</taxon>
        <taxon>Bacilli</taxon>
        <taxon>Bacillales</taxon>
        <taxon>Bacillaceae</taxon>
        <taxon>Sutcliffiella</taxon>
    </lineage>
</organism>
<gene>
    <name evidence="1" type="ORF">BC6307_07825</name>
</gene>
<evidence type="ECO:0000313" key="1">
    <source>
        <dbReference type="EMBL" id="AST91193.1"/>
    </source>
</evidence>
<reference evidence="1 2" key="1">
    <citation type="submission" date="2016-12" db="EMBL/GenBank/DDBJ databases">
        <title>The whole genome sequencing and assembly of Bacillus cohnii DSM 6307T strain.</title>
        <authorList>
            <person name="Lee Y.-J."/>
            <person name="Yi H."/>
            <person name="Bahn Y.-S."/>
            <person name="Kim J.F."/>
            <person name="Lee D.-W."/>
        </authorList>
    </citation>
    <scope>NUCLEOTIDE SEQUENCE [LARGE SCALE GENOMIC DNA]</scope>
    <source>
        <strain evidence="1 2">DSM 6307</strain>
    </source>
</reference>
<protein>
    <recommendedName>
        <fullName evidence="3">DUF4359 domain-containing protein</fullName>
    </recommendedName>
</protein>
<dbReference type="RefSeq" id="WP_066411580.1">
    <property type="nucleotide sequence ID" value="NZ_CP018866.1"/>
</dbReference>
<evidence type="ECO:0000313" key="2">
    <source>
        <dbReference type="Proteomes" id="UP000215224"/>
    </source>
</evidence>
<keyword evidence="2" id="KW-1185">Reference proteome</keyword>
<name>A0A223KPD5_9BACI</name>
<accession>A0A223KPD5</accession>
<dbReference type="STRING" id="1314751.GCA_001591425_00477"/>
<sequence length="110" mass="12857">MNKKRKRYLVATIILIIIMSLSKPSPETFNKWLESKYDRECIGDECVHGNSKEIVVHRDIDNYILINKMGVILEDEEERRTLIVGIGILGTFIPFAYNPVYSPFIDLYKY</sequence>
<dbReference type="Proteomes" id="UP000215224">
    <property type="component" value="Chromosome"/>
</dbReference>
<dbReference type="AlphaFoldDB" id="A0A223KPD5"/>